<evidence type="ECO:0000313" key="1">
    <source>
        <dbReference type="EMBL" id="MFC4297761.1"/>
    </source>
</evidence>
<evidence type="ECO:0000313" key="2">
    <source>
        <dbReference type="Proteomes" id="UP001595756"/>
    </source>
</evidence>
<keyword evidence="2" id="KW-1185">Reference proteome</keyword>
<proteinExistence type="predicted"/>
<dbReference type="Proteomes" id="UP001595756">
    <property type="component" value="Unassembled WGS sequence"/>
</dbReference>
<protein>
    <submittedName>
        <fullName evidence="1">Type III secretion system chaperone</fullName>
    </submittedName>
</protein>
<reference evidence="2" key="1">
    <citation type="journal article" date="2019" name="Int. J. Syst. Evol. Microbiol.">
        <title>The Global Catalogue of Microorganisms (GCM) 10K type strain sequencing project: providing services to taxonomists for standard genome sequencing and annotation.</title>
        <authorList>
            <consortium name="The Broad Institute Genomics Platform"/>
            <consortium name="The Broad Institute Genome Sequencing Center for Infectious Disease"/>
            <person name="Wu L."/>
            <person name="Ma J."/>
        </authorList>
    </citation>
    <scope>NUCLEOTIDE SEQUENCE [LARGE SCALE GENOMIC DNA]</scope>
    <source>
        <strain evidence="2">CGMCC 1.19029</strain>
    </source>
</reference>
<dbReference type="Gene3D" id="3.30.1460.10">
    <property type="match status" value="1"/>
</dbReference>
<dbReference type="Pfam" id="PF05932">
    <property type="entry name" value="CesT"/>
    <property type="match status" value="1"/>
</dbReference>
<comment type="caution">
    <text evidence="1">The sequence shown here is derived from an EMBL/GenBank/DDBJ whole genome shotgun (WGS) entry which is preliminary data.</text>
</comment>
<organism evidence="1 2">
    <name type="scientific">Castellaniella hirudinis</name>
    <dbReference type="NCBI Taxonomy" id="1144617"/>
    <lineage>
        <taxon>Bacteria</taxon>
        <taxon>Pseudomonadati</taxon>
        <taxon>Pseudomonadota</taxon>
        <taxon>Betaproteobacteria</taxon>
        <taxon>Burkholderiales</taxon>
        <taxon>Alcaligenaceae</taxon>
        <taxon>Castellaniella</taxon>
    </lineage>
</organism>
<gene>
    <name evidence="1" type="ORF">ACFO0J_06875</name>
</gene>
<sequence length="146" mass="14855">MDASQANVYVADLGQALGLGGLSLDEGGTCLLALGADDDLIVSLGLDVAGGLRIMICLDDVVPEGEQLAEILTANLSGALTEGGTFALLPETGALVLHRRCGVDELQAGGLTAVVAGLAGVARHWRSRLGSEPFSSVTHSFLGDRV</sequence>
<dbReference type="SUPFAM" id="SSF69635">
    <property type="entry name" value="Type III secretory system chaperone-like"/>
    <property type="match status" value="1"/>
</dbReference>
<dbReference type="EMBL" id="JBHSDY010000003">
    <property type="protein sequence ID" value="MFC4297761.1"/>
    <property type="molecule type" value="Genomic_DNA"/>
</dbReference>
<accession>A0ABV8RZI0</accession>
<dbReference type="RefSeq" id="WP_376812309.1">
    <property type="nucleotide sequence ID" value="NZ_JBHSDY010000003.1"/>
</dbReference>
<name>A0ABV8RZI0_9BURK</name>
<dbReference type="CDD" id="cd16364">
    <property type="entry name" value="T3SC_I-like"/>
    <property type="match status" value="1"/>
</dbReference>
<dbReference type="InterPro" id="IPR010261">
    <property type="entry name" value="Tir_chaperone"/>
</dbReference>